<dbReference type="InterPro" id="IPR010540">
    <property type="entry name" value="CmpB_TMEM229"/>
</dbReference>
<evidence type="ECO:0000313" key="7">
    <source>
        <dbReference type="Proteomes" id="UP000284902"/>
    </source>
</evidence>
<comment type="caution">
    <text evidence="4">The sequence shown here is derived from an EMBL/GenBank/DDBJ whole genome shotgun (WGS) entry which is preliminary data.</text>
</comment>
<protein>
    <recommendedName>
        <fullName evidence="8">ABC transporter permease</fullName>
    </recommendedName>
</protein>
<evidence type="ECO:0000256" key="1">
    <source>
        <dbReference type="SAM" id="Coils"/>
    </source>
</evidence>
<accession>A0A3E4LYB7</accession>
<feature type="region of interest" description="Disordered" evidence="2">
    <location>
        <begin position="280"/>
        <end position="305"/>
    </location>
</feature>
<evidence type="ECO:0000313" key="5">
    <source>
        <dbReference type="EMBL" id="RHF60466.1"/>
    </source>
</evidence>
<keyword evidence="3" id="KW-1133">Transmembrane helix</keyword>
<proteinExistence type="predicted"/>
<dbReference type="EMBL" id="QSQN01000003">
    <property type="protein sequence ID" value="RGK42461.1"/>
    <property type="molecule type" value="Genomic_DNA"/>
</dbReference>
<dbReference type="Proteomes" id="UP000284902">
    <property type="component" value="Unassembled WGS sequence"/>
</dbReference>
<keyword evidence="3" id="KW-0472">Membrane</keyword>
<feature type="transmembrane region" description="Helical" evidence="3">
    <location>
        <begin position="137"/>
        <end position="162"/>
    </location>
</feature>
<organism evidence="4 6">
    <name type="scientific">[Ruminococcus] lactaris</name>
    <dbReference type="NCBI Taxonomy" id="46228"/>
    <lineage>
        <taxon>Bacteria</taxon>
        <taxon>Bacillati</taxon>
        <taxon>Bacillota</taxon>
        <taxon>Clostridia</taxon>
        <taxon>Lachnospirales</taxon>
        <taxon>Lachnospiraceae</taxon>
        <taxon>Mediterraneibacter</taxon>
    </lineage>
</organism>
<evidence type="ECO:0008006" key="8">
    <source>
        <dbReference type="Google" id="ProtNLM"/>
    </source>
</evidence>
<evidence type="ECO:0000313" key="4">
    <source>
        <dbReference type="EMBL" id="RGK42461.1"/>
    </source>
</evidence>
<keyword evidence="3" id="KW-0812">Transmembrane</keyword>
<dbReference type="SUPFAM" id="SSF58113">
    <property type="entry name" value="Apolipoprotein A-I"/>
    <property type="match status" value="1"/>
</dbReference>
<feature type="transmembrane region" description="Helical" evidence="3">
    <location>
        <begin position="44"/>
        <end position="63"/>
    </location>
</feature>
<evidence type="ECO:0000313" key="6">
    <source>
        <dbReference type="Proteomes" id="UP000260793"/>
    </source>
</evidence>
<reference evidence="6 7" key="1">
    <citation type="submission" date="2018-08" db="EMBL/GenBank/DDBJ databases">
        <title>A genome reference for cultivated species of the human gut microbiota.</title>
        <authorList>
            <person name="Zou Y."/>
            <person name="Xue W."/>
            <person name="Luo G."/>
        </authorList>
    </citation>
    <scope>NUCLEOTIDE SEQUENCE [LARGE SCALE GENOMIC DNA]</scope>
    <source>
        <strain evidence="5 7">AM25-1LB</strain>
        <strain evidence="4 6">TF11-7</strain>
    </source>
</reference>
<evidence type="ECO:0000256" key="2">
    <source>
        <dbReference type="SAM" id="MobiDB-lite"/>
    </source>
</evidence>
<keyword evidence="1" id="KW-0175">Coiled coil</keyword>
<sequence length="320" mass="36345">MNVYTLSQWLLFFFLYSFFGWIWESCYVSLREHRWVNRGFMHGPMLPLYGSGAVSVLIITLPVRDNLPLVFIMGMIGATLLEFFTGMVMESLFHVRYWDYSHLKFNVKGYICPVASLCWGVFSIMMVKVVHIPIEEVILKIPMAIADGLAFVLTVVAAVDFTQSFNEAMDMKKMLAQLDETKVQIRKLQERIREASEDMSEKLRTAAGEVPEKLRSAAATAGEMPGRLRTAAGDRSEKLRTAAGNRSEKFRTAAGDVPEKLRLELAELKENAAKELQKILSRSDETHAGAMKQLRRNPTAASSRFKDVLEELKKYTEKDK</sequence>
<dbReference type="EMBL" id="QRHG01000016">
    <property type="protein sequence ID" value="RHF60466.1"/>
    <property type="molecule type" value="Genomic_DNA"/>
</dbReference>
<dbReference type="GeneID" id="77334952"/>
<dbReference type="Pfam" id="PF06541">
    <property type="entry name" value="ABC_trans_CmpB"/>
    <property type="match status" value="1"/>
</dbReference>
<feature type="transmembrane region" description="Helical" evidence="3">
    <location>
        <begin position="69"/>
        <end position="89"/>
    </location>
</feature>
<gene>
    <name evidence="5" type="ORF">DW672_07595</name>
    <name evidence="4" type="ORF">DXD17_01855</name>
</gene>
<name>A0A3E4LYB7_9FIRM</name>
<feature type="transmembrane region" description="Helical" evidence="3">
    <location>
        <begin position="110"/>
        <end position="131"/>
    </location>
</feature>
<dbReference type="RefSeq" id="WP_023920845.1">
    <property type="nucleotide sequence ID" value="NZ_CABKOA010000014.1"/>
</dbReference>
<dbReference type="Proteomes" id="UP000260793">
    <property type="component" value="Unassembled WGS sequence"/>
</dbReference>
<dbReference type="Gene3D" id="1.20.120.20">
    <property type="entry name" value="Apolipoprotein"/>
    <property type="match status" value="1"/>
</dbReference>
<feature type="coiled-coil region" evidence="1">
    <location>
        <begin position="171"/>
        <end position="205"/>
    </location>
</feature>
<evidence type="ECO:0000256" key="3">
    <source>
        <dbReference type="SAM" id="Phobius"/>
    </source>
</evidence>
<feature type="transmembrane region" description="Helical" evidence="3">
    <location>
        <begin position="6"/>
        <end position="23"/>
    </location>
</feature>
<dbReference type="AlphaFoldDB" id="A0A3E4LYB7"/>